<dbReference type="PROSITE" id="PS50006">
    <property type="entry name" value="FHA_DOMAIN"/>
    <property type="match status" value="1"/>
</dbReference>
<dbReference type="STRING" id="741276.A0A2S5B8P9"/>
<feature type="region of interest" description="Disordered" evidence="1">
    <location>
        <begin position="344"/>
        <end position="394"/>
    </location>
</feature>
<reference evidence="3 4" key="1">
    <citation type="journal article" date="2018" name="Front. Microbiol.">
        <title>Prospects for Fungal Bioremediation of Acidic Radioactive Waste Sites: Characterization and Genome Sequence of Rhodotorula taiwanensis MD1149.</title>
        <authorList>
            <person name="Tkavc R."/>
            <person name="Matrosova V.Y."/>
            <person name="Grichenko O.E."/>
            <person name="Gostincar C."/>
            <person name="Volpe R.P."/>
            <person name="Klimenkova P."/>
            <person name="Gaidamakova E.K."/>
            <person name="Zhou C.E."/>
            <person name="Stewart B.J."/>
            <person name="Lyman M.G."/>
            <person name="Malfatti S.A."/>
            <person name="Rubinfeld B."/>
            <person name="Courtot M."/>
            <person name="Singh J."/>
            <person name="Dalgard C.L."/>
            <person name="Hamilton T."/>
            <person name="Frey K.G."/>
            <person name="Gunde-Cimerman N."/>
            <person name="Dugan L."/>
            <person name="Daly M.J."/>
        </authorList>
    </citation>
    <scope>NUCLEOTIDE SEQUENCE [LARGE SCALE GENOMIC DNA]</scope>
    <source>
        <strain evidence="3 4">MD1149</strain>
    </source>
</reference>
<feature type="domain" description="FHA" evidence="2">
    <location>
        <begin position="167"/>
        <end position="223"/>
    </location>
</feature>
<gene>
    <name evidence="3" type="ORF">BMF94_3783</name>
</gene>
<feature type="region of interest" description="Disordered" evidence="1">
    <location>
        <begin position="1"/>
        <end position="30"/>
    </location>
</feature>
<dbReference type="Proteomes" id="UP000237144">
    <property type="component" value="Unassembled WGS sequence"/>
</dbReference>
<name>A0A2S5B8P9_9BASI</name>
<evidence type="ECO:0000259" key="2">
    <source>
        <dbReference type="PROSITE" id="PS50006"/>
    </source>
</evidence>
<keyword evidence="4" id="KW-1185">Reference proteome</keyword>
<evidence type="ECO:0000256" key="1">
    <source>
        <dbReference type="SAM" id="MobiDB-lite"/>
    </source>
</evidence>
<evidence type="ECO:0000313" key="4">
    <source>
        <dbReference type="Proteomes" id="UP000237144"/>
    </source>
</evidence>
<dbReference type="EMBL" id="PJQD01000039">
    <property type="protein sequence ID" value="POY73153.1"/>
    <property type="molecule type" value="Genomic_DNA"/>
</dbReference>
<organism evidence="3 4">
    <name type="scientific">Rhodotorula taiwanensis</name>
    <dbReference type="NCBI Taxonomy" id="741276"/>
    <lineage>
        <taxon>Eukaryota</taxon>
        <taxon>Fungi</taxon>
        <taxon>Dikarya</taxon>
        <taxon>Basidiomycota</taxon>
        <taxon>Pucciniomycotina</taxon>
        <taxon>Microbotryomycetes</taxon>
        <taxon>Sporidiobolales</taxon>
        <taxon>Sporidiobolaceae</taxon>
        <taxon>Rhodotorula</taxon>
    </lineage>
</organism>
<feature type="region of interest" description="Disordered" evidence="1">
    <location>
        <begin position="65"/>
        <end position="130"/>
    </location>
</feature>
<feature type="compositionally biased region" description="Basic and acidic residues" evidence="1">
    <location>
        <begin position="519"/>
        <end position="539"/>
    </location>
</feature>
<dbReference type="SUPFAM" id="SSF49879">
    <property type="entry name" value="SMAD/FHA domain"/>
    <property type="match status" value="1"/>
</dbReference>
<dbReference type="InterPro" id="IPR053027">
    <property type="entry name" value="AGGF1"/>
</dbReference>
<accession>A0A2S5B8P9</accession>
<feature type="region of interest" description="Disordered" evidence="1">
    <location>
        <begin position="504"/>
        <end position="539"/>
    </location>
</feature>
<feature type="region of interest" description="Disordered" evidence="1">
    <location>
        <begin position="148"/>
        <end position="169"/>
    </location>
</feature>
<comment type="caution">
    <text evidence="3">The sequence shown here is derived from an EMBL/GenBank/DDBJ whole genome shotgun (WGS) entry which is preliminary data.</text>
</comment>
<dbReference type="InterPro" id="IPR000253">
    <property type="entry name" value="FHA_dom"/>
</dbReference>
<protein>
    <recommendedName>
        <fullName evidence="2">FHA domain-containing protein</fullName>
    </recommendedName>
</protein>
<proteinExistence type="predicted"/>
<dbReference type="PANTHER" id="PTHR23106">
    <property type="entry name" value="ANGIOGENIC FACTOR WITH G PATCH AND FHA DOMAINS 1"/>
    <property type="match status" value="1"/>
</dbReference>
<dbReference type="OrthoDB" id="21470at2759"/>
<sequence length="539" mass="56801">MLPYDGVPDEETSTSTAATTESASVLSRPSTSAWQWNAQYGLYFNADTKQWAKPLPDGSWEYADAVTSTTESALSSQAQSTTTTARRKWIDRDDPELEDEKYDPMAVPEEQIWPGGDDGDQEAGGADAQDPYANAPLLRLVVSDPRPDPSVLPRTHQVASIDPGEPVSIGRDKSYERRIRLKELAVSKSHATIFWTADPEIEETGGYWAIVDNASTHGTFIKGDGEKNYTRLSEAKVASTPTRLHHLDSIRAGSTTFAVHIHPSFACCHCSVSSDSSNLIPLLTTPSGGDKVDAVPIYQAKSKEQKEVERREQMAGLKAQFLKPNANGRKGGAQSGASVAKNVVKPADPRASQSDTGGAARAATPTFVDRAAARRHRDAGTSAAVPNALSRRGAPSPFFVVPGATAGSNAAVSSSSALPTPVKPANPFAADSKGAQLLSKLAGGGANSAQRGGSGDGLSGTGRLGTLIEARATLGGPGERRAGLGSRELVVGVENVAAAQSRGDVLLPGGRGTGTGANGEKRDWRDVGKERSYKRFREV</sequence>
<feature type="compositionally biased region" description="Low complexity" evidence="1">
    <location>
        <begin position="67"/>
        <end position="84"/>
    </location>
</feature>
<dbReference type="PANTHER" id="PTHR23106:SF24">
    <property type="entry name" value="ANGIOGENIC FACTOR WITH G PATCH AND FHA DOMAINS 1"/>
    <property type="match status" value="1"/>
</dbReference>
<evidence type="ECO:0000313" key="3">
    <source>
        <dbReference type="EMBL" id="POY73153.1"/>
    </source>
</evidence>
<feature type="compositionally biased region" description="Low complexity" evidence="1">
    <location>
        <begin position="13"/>
        <end position="24"/>
    </location>
</feature>
<dbReference type="InterPro" id="IPR008984">
    <property type="entry name" value="SMAD_FHA_dom_sf"/>
</dbReference>
<dbReference type="Pfam" id="PF00498">
    <property type="entry name" value="FHA"/>
    <property type="match status" value="1"/>
</dbReference>
<dbReference type="AlphaFoldDB" id="A0A2S5B8P9"/>
<feature type="region of interest" description="Disordered" evidence="1">
    <location>
        <begin position="442"/>
        <end position="461"/>
    </location>
</feature>
<dbReference type="Gene3D" id="2.60.200.20">
    <property type="match status" value="1"/>
</dbReference>